<dbReference type="InterPro" id="IPR004839">
    <property type="entry name" value="Aminotransferase_I/II_large"/>
</dbReference>
<dbReference type="UniPathway" id="UPA00031">
    <property type="reaction ID" value="UER00012"/>
</dbReference>
<dbReference type="EMBL" id="MKIE01000003">
    <property type="protein sequence ID" value="OHW62383.1"/>
    <property type="molecule type" value="Genomic_DNA"/>
</dbReference>
<dbReference type="NCBIfam" id="TIGR01141">
    <property type="entry name" value="hisC"/>
    <property type="match status" value="1"/>
</dbReference>
<name>A0A1S1V6Y8_9FIRM</name>
<keyword evidence="4 8" id="KW-0032">Aminotransferase</keyword>
<dbReference type="STRING" id="39480.EUAN_09460"/>
<dbReference type="HAMAP" id="MF_01023">
    <property type="entry name" value="HisC_aminotrans_2"/>
    <property type="match status" value="1"/>
</dbReference>
<proteinExistence type="inferred from homology"/>
<dbReference type="Pfam" id="PF00155">
    <property type="entry name" value="Aminotran_1_2"/>
    <property type="match status" value="1"/>
</dbReference>
<gene>
    <name evidence="10" type="primary">hisC2_1</name>
    <name evidence="8" type="synonym">hisC</name>
    <name evidence="10" type="ORF">EUAN_09460</name>
</gene>
<comment type="catalytic activity">
    <reaction evidence="7 8">
        <text>L-histidinol phosphate + 2-oxoglutarate = 3-(imidazol-4-yl)-2-oxopropyl phosphate + L-glutamate</text>
        <dbReference type="Rhea" id="RHEA:23744"/>
        <dbReference type="ChEBI" id="CHEBI:16810"/>
        <dbReference type="ChEBI" id="CHEBI:29985"/>
        <dbReference type="ChEBI" id="CHEBI:57766"/>
        <dbReference type="ChEBI" id="CHEBI:57980"/>
        <dbReference type="EC" id="2.6.1.9"/>
    </reaction>
</comment>
<reference evidence="10 11" key="1">
    <citation type="submission" date="2016-09" db="EMBL/GenBank/DDBJ databases">
        <title>Genome sequence of Eubacterium angustum.</title>
        <authorList>
            <person name="Poehlein A."/>
            <person name="Daniel R."/>
        </authorList>
    </citation>
    <scope>NUCLEOTIDE SEQUENCE [LARGE SCALE GENOMIC DNA]</scope>
    <source>
        <strain evidence="10 11">DSM 1989</strain>
    </source>
</reference>
<dbReference type="PANTHER" id="PTHR43643">
    <property type="entry name" value="HISTIDINOL-PHOSPHATE AMINOTRANSFERASE 2"/>
    <property type="match status" value="1"/>
</dbReference>
<protein>
    <recommendedName>
        <fullName evidence="8">Histidinol-phosphate aminotransferase</fullName>
        <ecNumber evidence="8">2.6.1.9</ecNumber>
    </recommendedName>
    <alternativeName>
        <fullName evidence="8">Imidazole acetol-phosphate transaminase</fullName>
    </alternativeName>
</protein>
<dbReference type="InterPro" id="IPR015422">
    <property type="entry name" value="PyrdxlP-dep_Trfase_small"/>
</dbReference>
<evidence type="ECO:0000256" key="7">
    <source>
        <dbReference type="ARBA" id="ARBA00047481"/>
    </source>
</evidence>
<evidence type="ECO:0000256" key="1">
    <source>
        <dbReference type="ARBA" id="ARBA00001933"/>
    </source>
</evidence>
<dbReference type="SUPFAM" id="SSF53383">
    <property type="entry name" value="PLP-dependent transferases"/>
    <property type="match status" value="1"/>
</dbReference>
<keyword evidence="8" id="KW-0028">Amino-acid biosynthesis</keyword>
<organism evidence="10 11">
    <name type="scientific">Andreesenia angusta</name>
    <dbReference type="NCBI Taxonomy" id="39480"/>
    <lineage>
        <taxon>Bacteria</taxon>
        <taxon>Bacillati</taxon>
        <taxon>Bacillota</taxon>
        <taxon>Tissierellia</taxon>
        <taxon>Tissierellales</taxon>
        <taxon>Gottschalkiaceae</taxon>
        <taxon>Andreesenia</taxon>
    </lineage>
</organism>
<dbReference type="InterPro" id="IPR005861">
    <property type="entry name" value="HisP_aminotrans"/>
</dbReference>
<dbReference type="InterPro" id="IPR001917">
    <property type="entry name" value="Aminotrans_II_pyridoxalP_BS"/>
</dbReference>
<dbReference type="Gene3D" id="3.40.640.10">
    <property type="entry name" value="Type I PLP-dependent aspartate aminotransferase-like (Major domain)"/>
    <property type="match status" value="1"/>
</dbReference>
<comment type="similarity">
    <text evidence="8">Belongs to the class-II pyridoxal-phosphate-dependent aminotransferase family. Histidinol-phosphate aminotransferase subfamily.</text>
</comment>
<keyword evidence="5 8" id="KW-0808">Transferase</keyword>
<evidence type="ECO:0000259" key="9">
    <source>
        <dbReference type="Pfam" id="PF00155"/>
    </source>
</evidence>
<dbReference type="PANTHER" id="PTHR43643:SF3">
    <property type="entry name" value="HISTIDINOL-PHOSPHATE AMINOTRANSFERASE"/>
    <property type="match status" value="1"/>
</dbReference>
<evidence type="ECO:0000256" key="4">
    <source>
        <dbReference type="ARBA" id="ARBA00022576"/>
    </source>
</evidence>
<evidence type="ECO:0000256" key="6">
    <source>
        <dbReference type="ARBA" id="ARBA00022898"/>
    </source>
</evidence>
<evidence type="ECO:0000256" key="8">
    <source>
        <dbReference type="HAMAP-Rule" id="MF_01023"/>
    </source>
</evidence>
<dbReference type="OrthoDB" id="9813612at2"/>
<dbReference type="RefSeq" id="WP_071062203.1">
    <property type="nucleotide sequence ID" value="NZ_MKIE01000003.1"/>
</dbReference>
<dbReference type="PROSITE" id="PS00599">
    <property type="entry name" value="AA_TRANSFER_CLASS_2"/>
    <property type="match status" value="1"/>
</dbReference>
<comment type="pathway">
    <text evidence="2 8">Amino-acid biosynthesis; L-histidine biosynthesis; L-histidine from 5-phospho-alpha-D-ribose 1-diphosphate: step 7/9.</text>
</comment>
<evidence type="ECO:0000256" key="2">
    <source>
        <dbReference type="ARBA" id="ARBA00005011"/>
    </source>
</evidence>
<feature type="domain" description="Aminotransferase class I/classII large" evidence="9">
    <location>
        <begin position="31"/>
        <end position="353"/>
    </location>
</feature>
<dbReference type="InterPro" id="IPR050106">
    <property type="entry name" value="HistidinolP_aminotransfase"/>
</dbReference>
<dbReference type="InterPro" id="IPR015424">
    <property type="entry name" value="PyrdxlP-dep_Trfase"/>
</dbReference>
<dbReference type="InterPro" id="IPR015421">
    <property type="entry name" value="PyrdxlP-dep_Trfase_major"/>
</dbReference>
<dbReference type="GO" id="GO:0030170">
    <property type="term" value="F:pyridoxal phosphate binding"/>
    <property type="evidence" value="ECO:0007669"/>
    <property type="project" value="InterPro"/>
</dbReference>
<keyword evidence="11" id="KW-1185">Reference proteome</keyword>
<comment type="cofactor">
    <cofactor evidence="1 8">
        <name>pyridoxal 5'-phosphate</name>
        <dbReference type="ChEBI" id="CHEBI:597326"/>
    </cofactor>
</comment>
<evidence type="ECO:0000256" key="3">
    <source>
        <dbReference type="ARBA" id="ARBA00011738"/>
    </source>
</evidence>
<accession>A0A1S1V6Y8</accession>
<feature type="modified residue" description="N6-(pyridoxal phosphate)lysine" evidence="8">
    <location>
        <position position="224"/>
    </location>
</feature>
<dbReference type="AlphaFoldDB" id="A0A1S1V6Y8"/>
<comment type="subunit">
    <text evidence="3 8">Homodimer.</text>
</comment>
<evidence type="ECO:0000313" key="10">
    <source>
        <dbReference type="EMBL" id="OHW62383.1"/>
    </source>
</evidence>
<dbReference type="Proteomes" id="UP000180254">
    <property type="component" value="Unassembled WGS sequence"/>
</dbReference>
<dbReference type="Gene3D" id="3.90.1150.10">
    <property type="entry name" value="Aspartate Aminotransferase, domain 1"/>
    <property type="match status" value="1"/>
</dbReference>
<dbReference type="GO" id="GO:0004400">
    <property type="term" value="F:histidinol-phosphate transaminase activity"/>
    <property type="evidence" value="ECO:0007669"/>
    <property type="project" value="UniProtKB-UniRule"/>
</dbReference>
<keyword evidence="6 8" id="KW-0663">Pyridoxal phosphate</keyword>
<dbReference type="GO" id="GO:0000105">
    <property type="term" value="P:L-histidine biosynthetic process"/>
    <property type="evidence" value="ECO:0007669"/>
    <property type="project" value="UniProtKB-UniRule"/>
</dbReference>
<dbReference type="CDD" id="cd00609">
    <property type="entry name" value="AAT_like"/>
    <property type="match status" value="1"/>
</dbReference>
<keyword evidence="8" id="KW-0368">Histidine biosynthesis</keyword>
<comment type="caution">
    <text evidence="10">The sequence shown here is derived from an EMBL/GenBank/DDBJ whole genome shotgun (WGS) entry which is preliminary data.</text>
</comment>
<sequence>MIKFRNEIAEIVPYKPGRPIADVQREYNLSEVVKLASNENPLGYSPNCKAAIEAALDSLEIYPDGNCTELKSVISEKFKIPVSSIAVSSGSDEMIDILSKVFIESGDEIIMSDVTFVRYIDTTRVMGGVPVVIPLKDWKYDLESMLEAITEKTKLIWLCNPNNPTGTIFTDSELSDFLKRVPKDIVVVYDEAYSEYVESDEYPKDSLKYLSEYENMIVMKTFSKAYGLAALRVGYSFASESIIENINKVRGPFNVNSIAQAAAIASIKDEEFLKRVYDMNAEGKKYIYDEFEKLGVEYVPSEANHIFFTLKRDSNEIFVALQKLGVIIRPILKDWLRVSIGTPEQNSAFIDALKKVLSK</sequence>
<dbReference type="EC" id="2.6.1.9" evidence="8"/>
<evidence type="ECO:0000256" key="5">
    <source>
        <dbReference type="ARBA" id="ARBA00022679"/>
    </source>
</evidence>
<evidence type="ECO:0000313" key="11">
    <source>
        <dbReference type="Proteomes" id="UP000180254"/>
    </source>
</evidence>